<proteinExistence type="predicted"/>
<name>A0A1H6WKJ6_9BACT</name>
<protein>
    <submittedName>
        <fullName evidence="2">Uncharacterized protein</fullName>
    </submittedName>
</protein>
<dbReference type="EMBL" id="FNZH01000002">
    <property type="protein sequence ID" value="SEJ16256.1"/>
    <property type="molecule type" value="Genomic_DNA"/>
</dbReference>
<feature type="region of interest" description="Disordered" evidence="1">
    <location>
        <begin position="43"/>
        <end position="65"/>
    </location>
</feature>
<evidence type="ECO:0000313" key="2">
    <source>
        <dbReference type="EMBL" id="SEJ16256.1"/>
    </source>
</evidence>
<dbReference type="AlphaFoldDB" id="A0A1H6WKJ6"/>
<dbReference type="STRING" id="1416801.SAMN05192553_102700"/>
<organism evidence="2 3">
    <name type="scientific">Cyclobacterium xiamenense</name>
    <dbReference type="NCBI Taxonomy" id="1297121"/>
    <lineage>
        <taxon>Bacteria</taxon>
        <taxon>Pseudomonadati</taxon>
        <taxon>Bacteroidota</taxon>
        <taxon>Cytophagia</taxon>
        <taxon>Cytophagales</taxon>
        <taxon>Cyclobacteriaceae</taxon>
        <taxon>Cyclobacterium</taxon>
    </lineage>
</organism>
<accession>A0A1H6WKJ6</accession>
<sequence length="65" mass="7624">MPRIEKVYSLEVGVEQFLNACSPLELKEIELLILSPRFQHRMKESEEYSGPNRPEFPSDRFDLLA</sequence>
<keyword evidence="3" id="KW-1185">Reference proteome</keyword>
<dbReference type="Proteomes" id="UP000199403">
    <property type="component" value="Unassembled WGS sequence"/>
</dbReference>
<reference evidence="3" key="1">
    <citation type="submission" date="2016-10" db="EMBL/GenBank/DDBJ databases">
        <authorList>
            <person name="Varghese N."/>
            <person name="Submissions S."/>
        </authorList>
    </citation>
    <scope>NUCLEOTIDE SEQUENCE [LARGE SCALE GENOMIC DNA]</scope>
    <source>
        <strain evidence="3">IBRC-M 10761</strain>
    </source>
</reference>
<evidence type="ECO:0000256" key="1">
    <source>
        <dbReference type="SAM" id="MobiDB-lite"/>
    </source>
</evidence>
<dbReference type="OrthoDB" id="9994607at2"/>
<feature type="compositionally biased region" description="Basic and acidic residues" evidence="1">
    <location>
        <begin position="56"/>
        <end position="65"/>
    </location>
</feature>
<dbReference type="RefSeq" id="WP_092171972.1">
    <property type="nucleotide sequence ID" value="NZ_FNZH01000002.1"/>
</dbReference>
<gene>
    <name evidence="2" type="ORF">SAMN05192553_102700</name>
</gene>
<evidence type="ECO:0000313" key="3">
    <source>
        <dbReference type="Proteomes" id="UP000199403"/>
    </source>
</evidence>